<protein>
    <submittedName>
        <fullName evidence="2">Uncharacterized protein</fullName>
    </submittedName>
</protein>
<evidence type="ECO:0000313" key="2">
    <source>
        <dbReference type="EMBL" id="KAK7494941.1"/>
    </source>
</evidence>
<evidence type="ECO:0000313" key="3">
    <source>
        <dbReference type="Proteomes" id="UP001519460"/>
    </source>
</evidence>
<dbReference type="Proteomes" id="UP001519460">
    <property type="component" value="Unassembled WGS sequence"/>
</dbReference>
<sequence length="89" mass="10155">MTNTHCPQIHFCRVHVYPYVVLFLASPLAWFSTRIFQSHLSKFDKKPEGGTLCKDAPMTFYAHVSGSVELVNVMSAWGASRFHNLERPN</sequence>
<keyword evidence="1" id="KW-0472">Membrane</keyword>
<keyword evidence="1" id="KW-1133">Transmembrane helix</keyword>
<dbReference type="AlphaFoldDB" id="A0ABD0L6N2"/>
<reference evidence="2 3" key="1">
    <citation type="journal article" date="2023" name="Sci. Data">
        <title>Genome assembly of the Korean intertidal mud-creeper Batillaria attramentaria.</title>
        <authorList>
            <person name="Patra A.K."/>
            <person name="Ho P.T."/>
            <person name="Jun S."/>
            <person name="Lee S.J."/>
            <person name="Kim Y."/>
            <person name="Won Y.J."/>
        </authorList>
    </citation>
    <scope>NUCLEOTIDE SEQUENCE [LARGE SCALE GENOMIC DNA]</scope>
    <source>
        <strain evidence="2">Wonlab-2016</strain>
    </source>
</reference>
<comment type="caution">
    <text evidence="2">The sequence shown here is derived from an EMBL/GenBank/DDBJ whole genome shotgun (WGS) entry which is preliminary data.</text>
</comment>
<dbReference type="EMBL" id="JACVVK020000079">
    <property type="protein sequence ID" value="KAK7494941.1"/>
    <property type="molecule type" value="Genomic_DNA"/>
</dbReference>
<gene>
    <name evidence="2" type="ORF">BaRGS_00013820</name>
</gene>
<accession>A0ABD0L6N2</accession>
<evidence type="ECO:0000256" key="1">
    <source>
        <dbReference type="SAM" id="Phobius"/>
    </source>
</evidence>
<name>A0ABD0L6N2_9CAEN</name>
<proteinExistence type="predicted"/>
<organism evidence="2 3">
    <name type="scientific">Batillaria attramentaria</name>
    <dbReference type="NCBI Taxonomy" id="370345"/>
    <lineage>
        <taxon>Eukaryota</taxon>
        <taxon>Metazoa</taxon>
        <taxon>Spiralia</taxon>
        <taxon>Lophotrochozoa</taxon>
        <taxon>Mollusca</taxon>
        <taxon>Gastropoda</taxon>
        <taxon>Caenogastropoda</taxon>
        <taxon>Sorbeoconcha</taxon>
        <taxon>Cerithioidea</taxon>
        <taxon>Batillariidae</taxon>
        <taxon>Batillaria</taxon>
    </lineage>
</organism>
<keyword evidence="3" id="KW-1185">Reference proteome</keyword>
<keyword evidence="1" id="KW-0812">Transmembrane</keyword>
<feature type="transmembrane region" description="Helical" evidence="1">
    <location>
        <begin position="16"/>
        <end position="36"/>
    </location>
</feature>